<keyword evidence="8" id="KW-0675">Receptor</keyword>
<evidence type="ECO:0000256" key="1">
    <source>
        <dbReference type="ARBA" id="ARBA00004141"/>
    </source>
</evidence>
<comment type="similarity">
    <text evidence="2">Belongs to the G-protein coupled receptor Fz/Smo family.</text>
</comment>
<evidence type="ECO:0000256" key="2">
    <source>
        <dbReference type="ARBA" id="ARBA00008077"/>
    </source>
</evidence>
<dbReference type="GeneID" id="100192247"/>
<dbReference type="InterPro" id="IPR015526">
    <property type="entry name" value="Frizzled/SFRP"/>
</dbReference>
<evidence type="ECO:0000256" key="6">
    <source>
        <dbReference type="ARBA" id="ARBA00023136"/>
    </source>
</evidence>
<dbReference type="InterPro" id="IPR036790">
    <property type="entry name" value="Frizzled_dom_sf"/>
</dbReference>
<dbReference type="Pfam" id="PF01534">
    <property type="entry name" value="Frizzled"/>
    <property type="match status" value="1"/>
</dbReference>
<dbReference type="SMART" id="SM01330">
    <property type="entry name" value="Frizzled"/>
    <property type="match status" value="1"/>
</dbReference>
<keyword evidence="7 9" id="KW-1015">Disulfide bond</keyword>
<dbReference type="InterPro" id="IPR000539">
    <property type="entry name" value="Frizzled/Smoothened_7TM"/>
</dbReference>
<dbReference type="PANTHER" id="PTHR11309:SF23">
    <property type="entry name" value="FRIZZLED-4"/>
    <property type="match status" value="1"/>
</dbReference>
<dbReference type="PRINTS" id="PR00489">
    <property type="entry name" value="FRIZZLED"/>
</dbReference>
<gene>
    <name evidence="15" type="primary">LOC100192247</name>
</gene>
<feature type="transmembrane region" description="Helical" evidence="10">
    <location>
        <begin position="510"/>
        <end position="535"/>
    </location>
</feature>
<dbReference type="Proteomes" id="UP001652625">
    <property type="component" value="Chromosome 03"/>
</dbReference>
<evidence type="ECO:0000313" key="14">
    <source>
        <dbReference type="Proteomes" id="UP001652625"/>
    </source>
</evidence>
<dbReference type="InterPro" id="IPR020067">
    <property type="entry name" value="Frizzled_dom"/>
</dbReference>
<keyword evidence="6 10" id="KW-0472">Membrane</keyword>
<dbReference type="SUPFAM" id="SSF63501">
    <property type="entry name" value="Frizzled cysteine-rich domain"/>
    <property type="match status" value="1"/>
</dbReference>
<evidence type="ECO:0000259" key="13">
    <source>
        <dbReference type="PROSITE" id="PS50261"/>
    </source>
</evidence>
<evidence type="ECO:0000256" key="7">
    <source>
        <dbReference type="ARBA" id="ARBA00023157"/>
    </source>
</evidence>
<evidence type="ECO:0000256" key="10">
    <source>
        <dbReference type="SAM" id="Phobius"/>
    </source>
</evidence>
<dbReference type="Gene3D" id="1.20.1070.10">
    <property type="entry name" value="Rhodopsin 7-helix transmembrane proteins"/>
    <property type="match status" value="1"/>
</dbReference>
<feature type="signal peptide" evidence="11">
    <location>
        <begin position="1"/>
        <end position="28"/>
    </location>
</feature>
<dbReference type="Pfam" id="PF01392">
    <property type="entry name" value="Fz"/>
    <property type="match status" value="1"/>
</dbReference>
<feature type="disulfide bond" evidence="9">
    <location>
        <begin position="93"/>
        <end position="131"/>
    </location>
</feature>
<dbReference type="InterPro" id="IPR047105">
    <property type="entry name" value="Frizzled-4/Mom-5_7TM"/>
</dbReference>
<evidence type="ECO:0000313" key="15">
    <source>
        <dbReference type="RefSeq" id="XP_065648624.1"/>
    </source>
</evidence>
<feature type="disulfide bond" evidence="9">
    <location>
        <begin position="120"/>
        <end position="161"/>
    </location>
</feature>
<dbReference type="CDD" id="cd13951">
    <property type="entry name" value="7tmF_Frizzled_SMO"/>
    <property type="match status" value="1"/>
</dbReference>
<feature type="disulfide bond" evidence="9">
    <location>
        <begin position="124"/>
        <end position="148"/>
    </location>
</feature>
<keyword evidence="5 10" id="KW-1133">Transmembrane helix</keyword>
<reference evidence="15" key="1">
    <citation type="submission" date="2025-08" db="UniProtKB">
        <authorList>
            <consortium name="RefSeq"/>
        </authorList>
    </citation>
    <scope>IDENTIFICATION</scope>
</reference>
<evidence type="ECO:0000259" key="12">
    <source>
        <dbReference type="PROSITE" id="PS50038"/>
    </source>
</evidence>
<evidence type="ECO:0000256" key="5">
    <source>
        <dbReference type="ARBA" id="ARBA00022989"/>
    </source>
</evidence>
<dbReference type="PROSITE" id="PS50038">
    <property type="entry name" value="FZ"/>
    <property type="match status" value="1"/>
</dbReference>
<feature type="transmembrane region" description="Helical" evidence="10">
    <location>
        <begin position="428"/>
        <end position="450"/>
    </location>
</feature>
<sequence>MTRISNTFVPLSLLLTYNICSIIKIVYGNGESESEWHNTWKCVPIRLDFCKDVAYNETINMEGGIFNPYTDKTNQDEIKSELSHFNLLLRTGCSVHLRLLLCSAYLPYCSPKVEKPITACRPLCEEVKRKCLKHMDTFDFGWPSSLECSKFPKKNSIESLCLNGGLTSLNATKEISEKSALSTKSKFSKINKKIYTLNYSPTSSKEIINHIPCSLGYSRNSENYFFSKKTKTCVLDCFKNGLFSSEEKDSVEKWMSALASCCCLICSVALVVSLVEYKRVLYPEKAVVFITVCFVFYSIGHIIRIVYTRENISCGEENGKKYMLHDGSTNVACSSIFVLSYGFFMAQNIWWVILTITWFLNSGLKWKKQTLTKNVKYFHVVAWGIPCAKTLVILVLRKIDGNELTGMCSIGNHHERLSSLSGFILGPLFTYLLTETIFLLFGKIVSLKLLSSNSLDNSKTFFCKQENNSVGLLAVSHALFSAYILSMYFYEYFNKTLWLNDVYLERPNFYLFLLRIIFEFMIGITAAAWLLILYLPGFCKKLLRKIRSSNHPSPLLSRFSSRPNESFI</sequence>
<feature type="transmembrane region" description="Helical" evidence="10">
    <location>
        <begin position="327"/>
        <end position="356"/>
    </location>
</feature>
<protein>
    <submittedName>
        <fullName evidence="15">Frizzled-4</fullName>
    </submittedName>
</protein>
<dbReference type="InterPro" id="IPR017981">
    <property type="entry name" value="GPCR_2-like_7TM"/>
</dbReference>
<evidence type="ECO:0000256" key="3">
    <source>
        <dbReference type="ARBA" id="ARBA00022473"/>
    </source>
</evidence>
<organism evidence="14 15">
    <name type="scientific">Hydra vulgaris</name>
    <name type="common">Hydra</name>
    <name type="synonym">Hydra attenuata</name>
    <dbReference type="NCBI Taxonomy" id="6087"/>
    <lineage>
        <taxon>Eukaryota</taxon>
        <taxon>Metazoa</taxon>
        <taxon>Cnidaria</taxon>
        <taxon>Hydrozoa</taxon>
        <taxon>Hydroidolina</taxon>
        <taxon>Anthoathecata</taxon>
        <taxon>Aplanulata</taxon>
        <taxon>Hydridae</taxon>
        <taxon>Hydra</taxon>
    </lineage>
</organism>
<evidence type="ECO:0000256" key="9">
    <source>
        <dbReference type="PROSITE-ProRule" id="PRU00090"/>
    </source>
</evidence>
<feature type="transmembrane region" description="Helical" evidence="10">
    <location>
        <begin position="254"/>
        <end position="275"/>
    </location>
</feature>
<feature type="chain" id="PRO_5046766846" evidence="11">
    <location>
        <begin position="29"/>
        <end position="568"/>
    </location>
</feature>
<accession>A0ABM4BHX3</accession>
<feature type="transmembrane region" description="Helical" evidence="10">
    <location>
        <begin position="470"/>
        <end position="490"/>
    </location>
</feature>
<feature type="transmembrane region" description="Helical" evidence="10">
    <location>
        <begin position="377"/>
        <end position="396"/>
    </location>
</feature>
<evidence type="ECO:0000256" key="4">
    <source>
        <dbReference type="ARBA" id="ARBA00022692"/>
    </source>
</evidence>
<comment type="caution">
    <text evidence="9">Lacks conserved residue(s) required for the propagation of feature annotation.</text>
</comment>
<dbReference type="SMART" id="SM00063">
    <property type="entry name" value="FRI"/>
    <property type="match status" value="1"/>
</dbReference>
<evidence type="ECO:0000256" key="11">
    <source>
        <dbReference type="SAM" id="SignalP"/>
    </source>
</evidence>
<feature type="domain" description="G-protein coupled receptors family 2 profile 2" evidence="13">
    <location>
        <begin position="249"/>
        <end position="538"/>
    </location>
</feature>
<name>A0ABM4BHX3_HYDVU</name>
<comment type="subcellular location">
    <subcellularLocation>
        <location evidence="1">Membrane</location>
        <topology evidence="1">Multi-pass membrane protein</topology>
    </subcellularLocation>
</comment>
<feature type="domain" description="FZ" evidence="12">
    <location>
        <begin position="37"/>
        <end position="164"/>
    </location>
</feature>
<dbReference type="PROSITE" id="PS50261">
    <property type="entry name" value="G_PROTEIN_RECEP_F2_4"/>
    <property type="match status" value="1"/>
</dbReference>
<keyword evidence="11" id="KW-0732">Signal</keyword>
<keyword evidence="3" id="KW-0217">Developmental protein</keyword>
<dbReference type="Gene3D" id="1.10.2000.10">
    <property type="entry name" value="Frizzled cysteine-rich domain"/>
    <property type="match status" value="1"/>
</dbReference>
<keyword evidence="4 10" id="KW-0812">Transmembrane</keyword>
<proteinExistence type="inferred from homology"/>
<dbReference type="PANTHER" id="PTHR11309">
    <property type="entry name" value="FRIZZLED"/>
    <property type="match status" value="1"/>
</dbReference>
<evidence type="ECO:0000256" key="8">
    <source>
        <dbReference type="ARBA" id="ARBA00023170"/>
    </source>
</evidence>
<keyword evidence="14" id="KW-1185">Reference proteome</keyword>
<feature type="transmembrane region" description="Helical" evidence="10">
    <location>
        <begin position="287"/>
        <end position="307"/>
    </location>
</feature>
<dbReference type="RefSeq" id="XP_065648624.1">
    <property type="nucleotide sequence ID" value="XM_065792552.1"/>
</dbReference>